<keyword evidence="4" id="KW-0418">Kinase</keyword>
<dbReference type="GO" id="GO:0004674">
    <property type="term" value="F:protein serine/threonine kinase activity"/>
    <property type="evidence" value="ECO:0007669"/>
    <property type="project" value="UniProtKB-KW"/>
</dbReference>
<dbReference type="PROSITE" id="PS00107">
    <property type="entry name" value="PROTEIN_KINASE_ATP"/>
    <property type="match status" value="1"/>
</dbReference>
<dbReference type="PROSITE" id="PS50011">
    <property type="entry name" value="PROTEIN_KINASE_DOM"/>
    <property type="match status" value="1"/>
</dbReference>
<dbReference type="GeneID" id="11515406"/>
<dbReference type="OrthoDB" id="5979581at2759"/>
<dbReference type="AlphaFoldDB" id="G2QV87"/>
<feature type="binding site" evidence="6">
    <location>
        <position position="96"/>
    </location>
    <ligand>
        <name>ATP</name>
        <dbReference type="ChEBI" id="CHEBI:30616"/>
    </ligand>
</feature>
<evidence type="ECO:0000256" key="3">
    <source>
        <dbReference type="ARBA" id="ARBA00022741"/>
    </source>
</evidence>
<dbReference type="PANTHER" id="PTHR45646">
    <property type="entry name" value="SERINE/THREONINE-PROTEIN KINASE DOA-RELATED"/>
    <property type="match status" value="1"/>
</dbReference>
<name>G2QV87_THETT</name>
<gene>
    <name evidence="8" type="ORF">THITE_2107801</name>
</gene>
<dbReference type="GO" id="GO:0005524">
    <property type="term" value="F:ATP binding"/>
    <property type="evidence" value="ECO:0007669"/>
    <property type="project" value="UniProtKB-UniRule"/>
</dbReference>
<keyword evidence="2" id="KW-0808">Transferase</keyword>
<evidence type="ECO:0000313" key="8">
    <source>
        <dbReference type="EMBL" id="AEO62974.1"/>
    </source>
</evidence>
<reference evidence="8 9" key="1">
    <citation type="journal article" date="2011" name="Nat. Biotechnol.">
        <title>Comparative genomic analysis of the thermophilic biomass-degrading fungi Myceliophthora thermophila and Thielavia terrestris.</title>
        <authorList>
            <person name="Berka R.M."/>
            <person name="Grigoriev I.V."/>
            <person name="Otillar R."/>
            <person name="Salamov A."/>
            <person name="Grimwood J."/>
            <person name="Reid I."/>
            <person name="Ishmael N."/>
            <person name="John T."/>
            <person name="Darmond C."/>
            <person name="Moisan M.-C."/>
            <person name="Henrissat B."/>
            <person name="Coutinho P.M."/>
            <person name="Lombard V."/>
            <person name="Natvig D.O."/>
            <person name="Lindquist E."/>
            <person name="Schmutz J."/>
            <person name="Lucas S."/>
            <person name="Harris P."/>
            <person name="Powlowski J."/>
            <person name="Bellemare A."/>
            <person name="Taylor D."/>
            <person name="Butler G."/>
            <person name="de Vries R.P."/>
            <person name="Allijn I.E."/>
            <person name="van den Brink J."/>
            <person name="Ushinsky S."/>
            <person name="Storms R."/>
            <person name="Powell A.J."/>
            <person name="Paulsen I.T."/>
            <person name="Elbourne L.D.H."/>
            <person name="Baker S.E."/>
            <person name="Magnuson J."/>
            <person name="LaBoissiere S."/>
            <person name="Clutterbuck A.J."/>
            <person name="Martinez D."/>
            <person name="Wogulis M."/>
            <person name="de Leon A.L."/>
            <person name="Rey M.W."/>
            <person name="Tsang A."/>
        </authorList>
    </citation>
    <scope>NUCLEOTIDE SEQUENCE [LARGE SCALE GENOMIC DNA]</scope>
    <source>
        <strain evidence="9">ATCC 38088 / NRRL 8126</strain>
    </source>
</reference>
<keyword evidence="5 6" id="KW-0067">ATP-binding</keyword>
<evidence type="ECO:0000256" key="5">
    <source>
        <dbReference type="ARBA" id="ARBA00022840"/>
    </source>
</evidence>
<evidence type="ECO:0000256" key="4">
    <source>
        <dbReference type="ARBA" id="ARBA00022777"/>
    </source>
</evidence>
<keyword evidence="1" id="KW-0723">Serine/threonine-protein kinase</keyword>
<evidence type="ECO:0000259" key="7">
    <source>
        <dbReference type="PROSITE" id="PS50011"/>
    </source>
</evidence>
<dbReference type="KEGG" id="ttt:THITE_2107801"/>
<dbReference type="PANTHER" id="PTHR45646:SF11">
    <property type="entry name" value="SERINE_THREONINE-PROTEIN KINASE DOA"/>
    <property type="match status" value="1"/>
</dbReference>
<dbReference type="SUPFAM" id="SSF56112">
    <property type="entry name" value="Protein kinase-like (PK-like)"/>
    <property type="match status" value="1"/>
</dbReference>
<dbReference type="Pfam" id="PF00069">
    <property type="entry name" value="Pkinase"/>
    <property type="match status" value="2"/>
</dbReference>
<evidence type="ECO:0000256" key="6">
    <source>
        <dbReference type="PROSITE-ProRule" id="PRU10141"/>
    </source>
</evidence>
<organism evidence="8 9">
    <name type="scientific">Thermothielavioides terrestris (strain ATCC 38088 / NRRL 8126)</name>
    <name type="common">Thielavia terrestris</name>
    <dbReference type="NCBI Taxonomy" id="578455"/>
    <lineage>
        <taxon>Eukaryota</taxon>
        <taxon>Fungi</taxon>
        <taxon>Dikarya</taxon>
        <taxon>Ascomycota</taxon>
        <taxon>Pezizomycotina</taxon>
        <taxon>Sordariomycetes</taxon>
        <taxon>Sordariomycetidae</taxon>
        <taxon>Sordariales</taxon>
        <taxon>Chaetomiaceae</taxon>
        <taxon>Thermothielavioides</taxon>
        <taxon>Thermothielavioides terrestris</taxon>
    </lineage>
</organism>
<sequence>MASLPSRALTCHSRAVCSTVVLPHVAYSTLSQPRFLYRPLEDVERLEYYQPGGYHPVDIGDRFHGRYRIVHKLGHGTFSTIWLARDERLSKYVAIKVCTADASRREIGILSHLNDPAHGKAGRREEALTPTILDRFDVQGPNGTHLCCATAPARCSLADAKEASICRLFQLDVARSLAAQLALAVAHIHERGVVHGDLHLGNILLQLPAGLDSLSAEQLYEKYGAPEPEPVVRRDGNPLPPGVPSHGVPPVWLGDRCERIRLCDAKLVLADFGVAFRPSSEQRYKSHTPLELRPPEARFEPSTPLSFPSDIWSLGCTIWSLLAHRSLFDVLLATEDDVTAQQIDVLGPLPDEWWDKWEARSKYFAENATPVEGRCVWSWERRFEQWIQEPRRDKGMATLDEKEREAFAAMVRWMLQFRPGDRPSAKEVLQTEWMRTWALPEVVVKEVPPRLISETAAYK</sequence>
<dbReference type="Proteomes" id="UP000008181">
    <property type="component" value="Chromosome 1"/>
</dbReference>
<dbReference type="eggNOG" id="KOG1290">
    <property type="taxonomic scope" value="Eukaryota"/>
</dbReference>
<protein>
    <recommendedName>
        <fullName evidence="7">Protein kinase domain-containing protein</fullName>
    </recommendedName>
</protein>
<keyword evidence="9" id="KW-1185">Reference proteome</keyword>
<proteinExistence type="predicted"/>
<dbReference type="EMBL" id="CP003009">
    <property type="protein sequence ID" value="AEO62974.1"/>
    <property type="molecule type" value="Genomic_DNA"/>
</dbReference>
<dbReference type="Gene3D" id="3.30.200.20">
    <property type="entry name" value="Phosphorylase Kinase, domain 1"/>
    <property type="match status" value="1"/>
</dbReference>
<keyword evidence="3 6" id="KW-0547">Nucleotide-binding</keyword>
<evidence type="ECO:0000256" key="1">
    <source>
        <dbReference type="ARBA" id="ARBA00022527"/>
    </source>
</evidence>
<dbReference type="GO" id="GO:0005634">
    <property type="term" value="C:nucleus"/>
    <property type="evidence" value="ECO:0007669"/>
    <property type="project" value="TreeGrafter"/>
</dbReference>
<dbReference type="InterPro" id="IPR017441">
    <property type="entry name" value="Protein_kinase_ATP_BS"/>
</dbReference>
<dbReference type="Gene3D" id="1.10.510.10">
    <property type="entry name" value="Transferase(Phosphotransferase) domain 1"/>
    <property type="match status" value="1"/>
</dbReference>
<accession>G2QV87</accession>
<dbReference type="GO" id="GO:0043484">
    <property type="term" value="P:regulation of RNA splicing"/>
    <property type="evidence" value="ECO:0007669"/>
    <property type="project" value="TreeGrafter"/>
</dbReference>
<dbReference type="InterPro" id="IPR000719">
    <property type="entry name" value="Prot_kinase_dom"/>
</dbReference>
<dbReference type="SMART" id="SM00220">
    <property type="entry name" value="S_TKc"/>
    <property type="match status" value="1"/>
</dbReference>
<evidence type="ECO:0000313" key="9">
    <source>
        <dbReference type="Proteomes" id="UP000008181"/>
    </source>
</evidence>
<feature type="domain" description="Protein kinase" evidence="7">
    <location>
        <begin position="67"/>
        <end position="434"/>
    </location>
</feature>
<dbReference type="InterPro" id="IPR051175">
    <property type="entry name" value="CLK_kinases"/>
</dbReference>
<dbReference type="HOGENOM" id="CLU_000288_81_2_1"/>
<evidence type="ECO:0000256" key="2">
    <source>
        <dbReference type="ARBA" id="ARBA00022679"/>
    </source>
</evidence>
<dbReference type="InterPro" id="IPR011009">
    <property type="entry name" value="Kinase-like_dom_sf"/>
</dbReference>
<dbReference type="RefSeq" id="XP_003649310.1">
    <property type="nucleotide sequence ID" value="XM_003649262.1"/>
</dbReference>